<reference evidence="3" key="1">
    <citation type="journal article" date="2019" name="Int. J. Syst. Evol. Microbiol.">
        <title>The Global Catalogue of Microorganisms (GCM) 10K type strain sequencing project: providing services to taxonomists for standard genome sequencing and annotation.</title>
        <authorList>
            <consortium name="The Broad Institute Genomics Platform"/>
            <consortium name="The Broad Institute Genome Sequencing Center for Infectious Disease"/>
            <person name="Wu L."/>
            <person name="Ma J."/>
        </authorList>
    </citation>
    <scope>NUCLEOTIDE SEQUENCE [LARGE SCALE GENOMIC DNA]</scope>
    <source>
        <strain evidence="3">CGMCC 1.12371</strain>
    </source>
</reference>
<organism evidence="2 3">
    <name type="scientific">Hydrogenophaga atypica</name>
    <dbReference type="NCBI Taxonomy" id="249409"/>
    <lineage>
        <taxon>Bacteria</taxon>
        <taxon>Pseudomonadati</taxon>
        <taxon>Pseudomonadota</taxon>
        <taxon>Betaproteobacteria</taxon>
        <taxon>Burkholderiales</taxon>
        <taxon>Comamonadaceae</taxon>
        <taxon>Hydrogenophaga</taxon>
    </lineage>
</organism>
<dbReference type="EMBL" id="JBHTCA010000003">
    <property type="protein sequence ID" value="MFC7408470.1"/>
    <property type="molecule type" value="Genomic_DNA"/>
</dbReference>
<dbReference type="PANTHER" id="PTHR42928:SF5">
    <property type="entry name" value="BLR1237 PROTEIN"/>
    <property type="match status" value="1"/>
</dbReference>
<dbReference type="InterPro" id="IPR005064">
    <property type="entry name" value="BUG"/>
</dbReference>
<dbReference type="Pfam" id="PF03401">
    <property type="entry name" value="TctC"/>
    <property type="match status" value="1"/>
</dbReference>
<gene>
    <name evidence="2" type="ORF">ACFQPB_06320</name>
</gene>
<keyword evidence="3" id="KW-1185">Reference proteome</keyword>
<protein>
    <submittedName>
        <fullName evidence="2">Bug family tripartite tricarboxylate transporter substrate binding protein</fullName>
    </submittedName>
</protein>
<comment type="caution">
    <text evidence="2">The sequence shown here is derived from an EMBL/GenBank/DDBJ whole genome shotgun (WGS) entry which is preliminary data.</text>
</comment>
<dbReference type="Gene3D" id="3.40.190.150">
    <property type="entry name" value="Bordetella uptake gene, domain 1"/>
    <property type="match status" value="1"/>
</dbReference>
<dbReference type="InterPro" id="IPR042100">
    <property type="entry name" value="Bug_dom1"/>
</dbReference>
<dbReference type="Proteomes" id="UP001596501">
    <property type="component" value="Unassembled WGS sequence"/>
</dbReference>
<evidence type="ECO:0000256" key="1">
    <source>
        <dbReference type="ARBA" id="ARBA00006987"/>
    </source>
</evidence>
<dbReference type="SUPFAM" id="SSF53850">
    <property type="entry name" value="Periplasmic binding protein-like II"/>
    <property type="match status" value="1"/>
</dbReference>
<accession>A0ABW2QGB6</accession>
<dbReference type="CDD" id="cd07012">
    <property type="entry name" value="PBP2_Bug_TTT"/>
    <property type="match status" value="1"/>
</dbReference>
<sequence length="389" mass="41449">MASSSAASLTLPSRAMASNTVSCFNENIRMTDEENKNNQLDILNTGAYDAARRLTKWRQAVLNFGLAGAGLRKLRVSLVAGVAALLTAVSAQADTFPSRNVTLVVPTPPAGPLDFFARNLAPELSKRWNVPVVVENKPGAGTALGTQIVARARPDGHTLLVANIAISAHGALSKAPMFDVERDLQPLTMIANTPYFLIGAQKMPASLEELVAQGKANPDRLNFAIIPNSQQHLDTARLLSTLGIRATLVPYSGTAPITRALLAGEVDAFLGTLAGMQPHFETGRLRPLAVTSNSPWPTLPNVPTLTAKGFDLKLEPWYAMFGPAGLPAPVLAKLRADLVAVMKTPAFEAKVRDGGYLPFTSSDAELGQIASANLKLSRELVRAHNIQPE</sequence>
<dbReference type="Gene3D" id="3.40.190.10">
    <property type="entry name" value="Periplasmic binding protein-like II"/>
    <property type="match status" value="1"/>
</dbReference>
<comment type="similarity">
    <text evidence="1">Belongs to the UPF0065 (bug) family.</text>
</comment>
<evidence type="ECO:0000313" key="3">
    <source>
        <dbReference type="Proteomes" id="UP001596501"/>
    </source>
</evidence>
<dbReference type="RefSeq" id="WP_382220783.1">
    <property type="nucleotide sequence ID" value="NZ_JBHTCA010000003.1"/>
</dbReference>
<dbReference type="PANTHER" id="PTHR42928">
    <property type="entry name" value="TRICARBOXYLATE-BINDING PROTEIN"/>
    <property type="match status" value="1"/>
</dbReference>
<proteinExistence type="inferred from homology"/>
<evidence type="ECO:0000313" key="2">
    <source>
        <dbReference type="EMBL" id="MFC7408470.1"/>
    </source>
</evidence>
<name>A0ABW2QGB6_9BURK</name>